<dbReference type="Gene3D" id="3.90.550.10">
    <property type="entry name" value="Spore Coat Polysaccharide Biosynthesis Protein SpsA, Chain A"/>
    <property type="match status" value="1"/>
</dbReference>
<dbReference type="Pfam" id="PF03414">
    <property type="entry name" value="Glyco_transf_6"/>
    <property type="match status" value="1"/>
</dbReference>
<comment type="subcellular location">
    <subcellularLocation>
        <location evidence="2">Membrane</location>
        <topology evidence="2">Single-pass type II membrane protein</topology>
    </subcellularLocation>
</comment>
<organism evidence="7 8">
    <name type="scientific">Mycteria americana</name>
    <name type="common">Wood stork</name>
    <dbReference type="NCBI Taxonomy" id="33587"/>
    <lineage>
        <taxon>Eukaryota</taxon>
        <taxon>Metazoa</taxon>
        <taxon>Chordata</taxon>
        <taxon>Craniata</taxon>
        <taxon>Vertebrata</taxon>
        <taxon>Euteleostomi</taxon>
        <taxon>Archelosauria</taxon>
        <taxon>Archosauria</taxon>
        <taxon>Dinosauria</taxon>
        <taxon>Saurischia</taxon>
        <taxon>Theropoda</taxon>
        <taxon>Coelurosauria</taxon>
        <taxon>Aves</taxon>
        <taxon>Neognathae</taxon>
        <taxon>Neoaves</taxon>
        <taxon>Aequornithes</taxon>
        <taxon>Ciconiiformes</taxon>
        <taxon>Ciconiidae</taxon>
        <taxon>Mycteria</taxon>
    </lineage>
</organism>
<dbReference type="InterPro" id="IPR005076">
    <property type="entry name" value="Glyco_trans_6"/>
</dbReference>
<evidence type="ECO:0000313" key="7">
    <source>
        <dbReference type="EMBL" id="KAK4811597.1"/>
    </source>
</evidence>
<evidence type="ECO:0000256" key="5">
    <source>
        <dbReference type="ARBA" id="ARBA00022679"/>
    </source>
</evidence>
<comment type="caution">
    <text evidence="7">The sequence shown here is derived from an EMBL/GenBank/DDBJ whole genome shotgun (WGS) entry which is preliminary data.</text>
</comment>
<dbReference type="GO" id="GO:0005794">
    <property type="term" value="C:Golgi apparatus"/>
    <property type="evidence" value="ECO:0007669"/>
    <property type="project" value="TreeGrafter"/>
</dbReference>
<dbReference type="GO" id="GO:0047277">
    <property type="term" value="F:globoside alpha-N-acetylgalactosaminyltransferase activity"/>
    <property type="evidence" value="ECO:0007669"/>
    <property type="project" value="TreeGrafter"/>
</dbReference>
<comment type="similarity">
    <text evidence="3">Belongs to the glycosyltransferase 6 family.</text>
</comment>
<proteinExistence type="inferred from homology"/>
<evidence type="ECO:0000313" key="8">
    <source>
        <dbReference type="Proteomes" id="UP001333110"/>
    </source>
</evidence>
<dbReference type="AlphaFoldDB" id="A0AAN7NAB1"/>
<keyword evidence="5" id="KW-0808">Transferase</keyword>
<evidence type="ECO:0000256" key="4">
    <source>
        <dbReference type="ARBA" id="ARBA00022676"/>
    </source>
</evidence>
<feature type="binding site" evidence="6">
    <location>
        <begin position="110"/>
        <end position="112"/>
    </location>
    <ligand>
        <name>UDP-N-acetyl-alpha-D-galactosamine</name>
        <dbReference type="ChEBI" id="CHEBI:67138"/>
    </ligand>
</feature>
<reference evidence="7 8" key="1">
    <citation type="journal article" date="2023" name="J. Hered.">
        <title>Chromosome-level genome of the wood stork (Mycteria americana) provides insight into avian chromosome evolution.</title>
        <authorList>
            <person name="Flamio R. Jr."/>
            <person name="Ramstad K.M."/>
        </authorList>
    </citation>
    <scope>NUCLEOTIDE SEQUENCE [LARGE SCALE GENOMIC DNA]</scope>
    <source>
        <strain evidence="7">JAX WOST 10</strain>
    </source>
</reference>
<dbReference type="PANTHER" id="PTHR10462">
    <property type="entry name" value="GLYCOSYLTRANSFERASE-RELATED"/>
    <property type="match status" value="1"/>
</dbReference>
<dbReference type="GO" id="GO:0016020">
    <property type="term" value="C:membrane"/>
    <property type="evidence" value="ECO:0007669"/>
    <property type="project" value="UniProtKB-SubCell"/>
</dbReference>
<name>A0AAN7NAB1_MYCAM</name>
<evidence type="ECO:0000256" key="3">
    <source>
        <dbReference type="ARBA" id="ARBA00010413"/>
    </source>
</evidence>
<protein>
    <submittedName>
        <fullName evidence="7">Uncharacterized protein</fullName>
    </submittedName>
</protein>
<keyword evidence="8" id="KW-1185">Reference proteome</keyword>
<dbReference type="GO" id="GO:0005975">
    <property type="term" value="P:carbohydrate metabolic process"/>
    <property type="evidence" value="ECO:0007669"/>
    <property type="project" value="InterPro"/>
</dbReference>
<dbReference type="EMBL" id="JAUNZN010000017">
    <property type="protein sequence ID" value="KAK4811597.1"/>
    <property type="molecule type" value="Genomic_DNA"/>
</dbReference>
<dbReference type="GO" id="GO:0031982">
    <property type="term" value="C:vesicle"/>
    <property type="evidence" value="ECO:0007669"/>
    <property type="project" value="TreeGrafter"/>
</dbReference>
<accession>A0AAN7NAB1</accession>
<dbReference type="SUPFAM" id="SSF53448">
    <property type="entry name" value="Nucleotide-diphospho-sugar transferases"/>
    <property type="match status" value="1"/>
</dbReference>
<gene>
    <name evidence="7" type="ORF">QYF61_016904</name>
</gene>
<sequence length="156" mass="17677">MSNSLYQAEQCAQQLERGLGQLSVQQQVLKLNLVLVLGKALQSLSFPTPSCSSMKVQYTEEKLIQLFPQCQDVLIVTPWLAPIIWEGTFKSEILDSACRPLHLTIWVTAFAIGKYTRFGGCFLESAEKHFMKGYRVNYYIFSDNPEKIPNVQLQPG</sequence>
<dbReference type="Proteomes" id="UP001333110">
    <property type="component" value="Unassembled WGS sequence"/>
</dbReference>
<evidence type="ECO:0000256" key="6">
    <source>
        <dbReference type="PIRSR" id="PIRSR605076-2"/>
    </source>
</evidence>
<comment type="cofactor">
    <cofactor evidence="1">
        <name>Mn(2+)</name>
        <dbReference type="ChEBI" id="CHEBI:29035"/>
    </cofactor>
</comment>
<dbReference type="PANTHER" id="PTHR10462:SF49">
    <property type="entry name" value="GLOBOSIDE ALPHA-1,3-N-ACETYLGALACTOSAMINYLTRANSFERASE 1"/>
    <property type="match status" value="1"/>
</dbReference>
<keyword evidence="4" id="KW-0328">Glycosyltransferase</keyword>
<evidence type="ECO:0000256" key="1">
    <source>
        <dbReference type="ARBA" id="ARBA00001936"/>
    </source>
</evidence>
<feature type="binding site" evidence="6">
    <location>
        <position position="115"/>
    </location>
    <ligand>
        <name>UDP-N-acetyl-alpha-D-galactosamine</name>
        <dbReference type="ChEBI" id="CHEBI:67138"/>
    </ligand>
</feature>
<dbReference type="InterPro" id="IPR029044">
    <property type="entry name" value="Nucleotide-diphossugar_trans"/>
</dbReference>
<evidence type="ECO:0000256" key="2">
    <source>
        <dbReference type="ARBA" id="ARBA00004606"/>
    </source>
</evidence>